<keyword evidence="2" id="KW-0285">Flavoprotein</keyword>
<dbReference type="InterPro" id="IPR012349">
    <property type="entry name" value="Split_barrel_FMN-bd"/>
</dbReference>
<dbReference type="EMBL" id="BAAAFM010000008">
    <property type="protein sequence ID" value="GAA0214159.1"/>
    <property type="molecule type" value="Genomic_DNA"/>
</dbReference>
<comment type="cofactor">
    <cofactor evidence="1">
        <name>FMN</name>
        <dbReference type="ChEBI" id="CHEBI:58210"/>
    </cofactor>
</comment>
<evidence type="ECO:0000313" key="7">
    <source>
        <dbReference type="Proteomes" id="UP001501221"/>
    </source>
</evidence>
<reference evidence="6 7" key="1">
    <citation type="journal article" date="2019" name="Int. J. Syst. Evol. Microbiol.">
        <title>The Global Catalogue of Microorganisms (GCM) 10K type strain sequencing project: providing services to taxonomists for standard genome sequencing and annotation.</title>
        <authorList>
            <consortium name="The Broad Institute Genomics Platform"/>
            <consortium name="The Broad Institute Genome Sequencing Center for Infectious Disease"/>
            <person name="Wu L."/>
            <person name="Ma J."/>
        </authorList>
    </citation>
    <scope>NUCLEOTIDE SEQUENCE [LARGE SCALE GENOMIC DNA]</scope>
    <source>
        <strain evidence="6 7">JCM 16211</strain>
    </source>
</reference>
<proteinExistence type="inferred from homology"/>
<protein>
    <submittedName>
        <fullName evidence="6">Flavin reductase</fullName>
    </submittedName>
</protein>
<evidence type="ECO:0000313" key="6">
    <source>
        <dbReference type="EMBL" id="GAA0214159.1"/>
    </source>
</evidence>
<sequence>MILTAGEIQHLDRNFRLNLINSVTGVKPANLIGTVSSNGQTNLAIISSVVHLGSDPALIGFITRPTGEVPRHTYENILETYSFTINHVPQSYIKNAHYTSTKFPRETSEFEACGFTEEYIDLTKAPFVRESKVKLGLRFRKEIPIELNGTRLIIGEVQTIVLPGNALYGTGYIDLESCSNVGIGGLNQYYSLKKIDEFPYARLGEEPDFY</sequence>
<evidence type="ECO:0000259" key="5">
    <source>
        <dbReference type="Pfam" id="PF01613"/>
    </source>
</evidence>
<accession>A0ABN0T708</accession>
<evidence type="ECO:0000256" key="2">
    <source>
        <dbReference type="ARBA" id="ARBA00022630"/>
    </source>
</evidence>
<comment type="similarity">
    <text evidence="4">Belongs to the flavoredoxin family.</text>
</comment>
<evidence type="ECO:0000256" key="3">
    <source>
        <dbReference type="ARBA" id="ARBA00022643"/>
    </source>
</evidence>
<comment type="caution">
    <text evidence="6">The sequence shown here is derived from an EMBL/GenBank/DDBJ whole genome shotgun (WGS) entry which is preliminary data.</text>
</comment>
<dbReference type="SUPFAM" id="SSF50475">
    <property type="entry name" value="FMN-binding split barrel"/>
    <property type="match status" value="1"/>
</dbReference>
<keyword evidence="7" id="KW-1185">Reference proteome</keyword>
<dbReference type="InterPro" id="IPR002563">
    <property type="entry name" value="Flavin_Rdtase-like_dom"/>
</dbReference>
<dbReference type="PANTHER" id="PTHR33798:SF5">
    <property type="entry name" value="FLAVIN REDUCTASE LIKE DOMAIN-CONTAINING PROTEIN"/>
    <property type="match status" value="1"/>
</dbReference>
<name>A0ABN0T708_9GAMM</name>
<dbReference type="Proteomes" id="UP001501221">
    <property type="component" value="Unassembled WGS sequence"/>
</dbReference>
<dbReference type="Gene3D" id="2.30.110.10">
    <property type="entry name" value="Electron Transport, Fmn-binding Protein, Chain A"/>
    <property type="match status" value="1"/>
</dbReference>
<gene>
    <name evidence="6" type="ORF">GCM10009123_21700</name>
</gene>
<dbReference type="RefSeq" id="WP_343990277.1">
    <property type="nucleotide sequence ID" value="NZ_BAAAFM010000008.1"/>
</dbReference>
<dbReference type="PANTHER" id="PTHR33798">
    <property type="entry name" value="FLAVOPROTEIN OXYGENASE"/>
    <property type="match status" value="1"/>
</dbReference>
<organism evidence="6 7">
    <name type="scientific">Kangiella japonica</name>
    <dbReference type="NCBI Taxonomy" id="647384"/>
    <lineage>
        <taxon>Bacteria</taxon>
        <taxon>Pseudomonadati</taxon>
        <taxon>Pseudomonadota</taxon>
        <taxon>Gammaproteobacteria</taxon>
        <taxon>Kangiellales</taxon>
        <taxon>Kangiellaceae</taxon>
        <taxon>Kangiella</taxon>
    </lineage>
</organism>
<keyword evidence="3" id="KW-0288">FMN</keyword>
<dbReference type="Pfam" id="PF01613">
    <property type="entry name" value="Flavin_Reduct"/>
    <property type="match status" value="1"/>
</dbReference>
<feature type="domain" description="Flavin reductase like" evidence="5">
    <location>
        <begin position="30"/>
        <end position="166"/>
    </location>
</feature>
<evidence type="ECO:0000256" key="1">
    <source>
        <dbReference type="ARBA" id="ARBA00001917"/>
    </source>
</evidence>
<evidence type="ECO:0000256" key="4">
    <source>
        <dbReference type="ARBA" id="ARBA00038054"/>
    </source>
</evidence>